<dbReference type="SMART" id="SM01117">
    <property type="entry name" value="Cyt-b5"/>
    <property type="match status" value="1"/>
</dbReference>
<dbReference type="AlphaFoldDB" id="A0A0L0BVL8"/>
<evidence type="ECO:0000313" key="7">
    <source>
        <dbReference type="EMBL" id="KNC24066.1"/>
    </source>
</evidence>
<evidence type="ECO:0000256" key="1">
    <source>
        <dbReference type="ARBA" id="ARBA00022617"/>
    </source>
</evidence>
<gene>
    <name evidence="7" type="ORF">FF38_01458</name>
</gene>
<evidence type="ECO:0000256" key="2">
    <source>
        <dbReference type="ARBA" id="ARBA00022723"/>
    </source>
</evidence>
<dbReference type="GO" id="GO:0020037">
    <property type="term" value="F:heme binding"/>
    <property type="evidence" value="ECO:0007669"/>
    <property type="project" value="UniProtKB-UniRule"/>
</dbReference>
<sequence>MSSKYEMCEISENNGKNGKPVWIVVKGVVYDVTKFLKDHPGGEELILEYAGKDATRAFNDAGHSIDAIQDMKMYKIGVVDNQKV</sequence>
<dbReference type="PROSITE" id="PS00191">
    <property type="entry name" value="CYTOCHROME_B5_1"/>
    <property type="match status" value="1"/>
</dbReference>
<dbReference type="OMA" id="PCWLIIK"/>
<dbReference type="InterPro" id="IPR018506">
    <property type="entry name" value="Cyt_B5_heme-BS"/>
</dbReference>
<dbReference type="GO" id="GO:0046872">
    <property type="term" value="F:metal ion binding"/>
    <property type="evidence" value="ECO:0007669"/>
    <property type="project" value="UniProtKB-UniRule"/>
</dbReference>
<dbReference type="SUPFAM" id="SSF55856">
    <property type="entry name" value="Cytochrome b5-like heme/steroid binding domain"/>
    <property type="match status" value="1"/>
</dbReference>
<dbReference type="GO" id="GO:0016020">
    <property type="term" value="C:membrane"/>
    <property type="evidence" value="ECO:0007669"/>
    <property type="project" value="TreeGrafter"/>
</dbReference>
<dbReference type="PRINTS" id="PR00363">
    <property type="entry name" value="CYTOCHROMEB5"/>
</dbReference>
<name>A0A0L0BVL8_LUCCU</name>
<keyword evidence="8" id="KW-1185">Reference proteome</keyword>
<keyword evidence="2 5" id="KW-0479">Metal-binding</keyword>
<dbReference type="PANTHER" id="PTHR19359:SF95">
    <property type="entry name" value="CYTOCHROME B5 TYPE B"/>
    <property type="match status" value="1"/>
</dbReference>
<dbReference type="Gene3D" id="3.10.120.10">
    <property type="entry name" value="Cytochrome b5-like heme/steroid binding domain"/>
    <property type="match status" value="1"/>
</dbReference>
<proteinExistence type="inferred from homology"/>
<keyword evidence="3 5" id="KW-0408">Iron</keyword>
<dbReference type="InterPro" id="IPR050668">
    <property type="entry name" value="Cytochrome_b5"/>
</dbReference>
<dbReference type="EMBL" id="JRES01001267">
    <property type="protein sequence ID" value="KNC24066.1"/>
    <property type="molecule type" value="Genomic_DNA"/>
</dbReference>
<dbReference type="InterPro" id="IPR001199">
    <property type="entry name" value="Cyt_B5-like_heme/steroid-bd"/>
</dbReference>
<accession>A0A0L0BVL8</accession>
<reference evidence="7 8" key="1">
    <citation type="journal article" date="2015" name="Nat. Commun.">
        <title>Lucilia cuprina genome unlocks parasitic fly biology to underpin future interventions.</title>
        <authorList>
            <person name="Anstead C.A."/>
            <person name="Korhonen P.K."/>
            <person name="Young N.D."/>
            <person name="Hall R.S."/>
            <person name="Jex A.R."/>
            <person name="Murali S.C."/>
            <person name="Hughes D.S."/>
            <person name="Lee S.F."/>
            <person name="Perry T."/>
            <person name="Stroehlein A.J."/>
            <person name="Ansell B.R."/>
            <person name="Breugelmans B."/>
            <person name="Hofmann A."/>
            <person name="Qu J."/>
            <person name="Dugan S."/>
            <person name="Lee S.L."/>
            <person name="Chao H."/>
            <person name="Dinh H."/>
            <person name="Han Y."/>
            <person name="Doddapaneni H.V."/>
            <person name="Worley K.C."/>
            <person name="Muzny D.M."/>
            <person name="Ioannidis P."/>
            <person name="Waterhouse R.M."/>
            <person name="Zdobnov E.M."/>
            <person name="James P.J."/>
            <person name="Bagnall N.H."/>
            <person name="Kotze A.C."/>
            <person name="Gibbs R.A."/>
            <person name="Richards S."/>
            <person name="Batterham P."/>
            <person name="Gasser R.B."/>
        </authorList>
    </citation>
    <scope>NUCLEOTIDE SEQUENCE [LARGE SCALE GENOMIC DNA]</scope>
    <source>
        <strain evidence="7 8">LS</strain>
        <tissue evidence="7">Full body</tissue>
    </source>
</reference>
<protein>
    <recommendedName>
        <fullName evidence="6">Cytochrome b5 heme-binding domain-containing protein</fullName>
    </recommendedName>
</protein>
<dbReference type="STRING" id="7375.A0A0L0BVL8"/>
<evidence type="ECO:0000256" key="3">
    <source>
        <dbReference type="ARBA" id="ARBA00023004"/>
    </source>
</evidence>
<organism evidence="7 8">
    <name type="scientific">Lucilia cuprina</name>
    <name type="common">Green bottle fly</name>
    <name type="synonym">Australian sheep blowfly</name>
    <dbReference type="NCBI Taxonomy" id="7375"/>
    <lineage>
        <taxon>Eukaryota</taxon>
        <taxon>Metazoa</taxon>
        <taxon>Ecdysozoa</taxon>
        <taxon>Arthropoda</taxon>
        <taxon>Hexapoda</taxon>
        <taxon>Insecta</taxon>
        <taxon>Pterygota</taxon>
        <taxon>Neoptera</taxon>
        <taxon>Endopterygota</taxon>
        <taxon>Diptera</taxon>
        <taxon>Brachycera</taxon>
        <taxon>Muscomorpha</taxon>
        <taxon>Oestroidea</taxon>
        <taxon>Calliphoridae</taxon>
        <taxon>Luciliinae</taxon>
        <taxon>Lucilia</taxon>
    </lineage>
</organism>
<comment type="caution">
    <text evidence="7">The sequence shown here is derived from an EMBL/GenBank/DDBJ whole genome shotgun (WGS) entry which is preliminary data.</text>
</comment>
<evidence type="ECO:0000256" key="5">
    <source>
        <dbReference type="RuleBase" id="RU362121"/>
    </source>
</evidence>
<evidence type="ECO:0000313" key="8">
    <source>
        <dbReference type="Proteomes" id="UP000037069"/>
    </source>
</evidence>
<keyword evidence="1 5" id="KW-0349">Heme</keyword>
<dbReference type="Pfam" id="PF00173">
    <property type="entry name" value="Cyt-b5"/>
    <property type="match status" value="1"/>
</dbReference>
<feature type="domain" description="Cytochrome b5 heme-binding" evidence="6">
    <location>
        <begin position="2"/>
        <end position="80"/>
    </location>
</feature>
<dbReference type="PROSITE" id="PS50255">
    <property type="entry name" value="CYTOCHROME_B5_2"/>
    <property type="match status" value="1"/>
</dbReference>
<comment type="similarity">
    <text evidence="4 5">Belongs to the cytochrome b5 family.</text>
</comment>
<dbReference type="OrthoDB" id="260091at2759"/>
<dbReference type="Proteomes" id="UP000037069">
    <property type="component" value="Unassembled WGS sequence"/>
</dbReference>
<evidence type="ECO:0000256" key="4">
    <source>
        <dbReference type="ARBA" id="ARBA00038168"/>
    </source>
</evidence>
<dbReference type="InterPro" id="IPR036400">
    <property type="entry name" value="Cyt_B5-like_heme/steroid_sf"/>
</dbReference>
<evidence type="ECO:0000259" key="6">
    <source>
        <dbReference type="PROSITE" id="PS50255"/>
    </source>
</evidence>
<dbReference type="PANTHER" id="PTHR19359">
    <property type="entry name" value="CYTOCHROME B5"/>
    <property type="match status" value="1"/>
</dbReference>